<feature type="compositionally biased region" description="Basic and acidic residues" evidence="5">
    <location>
        <begin position="310"/>
        <end position="322"/>
    </location>
</feature>
<dbReference type="InterPro" id="IPR003599">
    <property type="entry name" value="Ig_sub"/>
</dbReference>
<comment type="subcellular location">
    <subcellularLocation>
        <location evidence="1">Membrane</location>
    </subcellularLocation>
</comment>
<dbReference type="PANTHER" id="PTHR12080">
    <property type="entry name" value="SIGNALING LYMPHOCYTIC ACTIVATION MOLECULE"/>
    <property type="match status" value="1"/>
</dbReference>
<dbReference type="SMART" id="SM00409">
    <property type="entry name" value="IG"/>
    <property type="match status" value="1"/>
</dbReference>
<dbReference type="OrthoDB" id="8963023at2759"/>
<dbReference type="InterPro" id="IPR015631">
    <property type="entry name" value="CD2/SLAM_rcpt"/>
</dbReference>
<evidence type="ECO:0000256" key="3">
    <source>
        <dbReference type="ARBA" id="ARBA00023136"/>
    </source>
</evidence>
<dbReference type="InterPro" id="IPR013783">
    <property type="entry name" value="Ig-like_fold"/>
</dbReference>
<evidence type="ECO:0000256" key="4">
    <source>
        <dbReference type="ARBA" id="ARBA00023180"/>
    </source>
</evidence>
<evidence type="ECO:0000256" key="5">
    <source>
        <dbReference type="SAM" id="MobiDB-lite"/>
    </source>
</evidence>
<gene>
    <name evidence="8" type="ORF">IRJ41_016480</name>
</gene>
<sequence>MLLKDRLNNSVNNSIVILKMLLGCRCALFVALICAVSGVSAQYVKVGGEVRFKPNPTLSSGSTITWKFKAVSGSVFRVIEFDHGESSTPQNPLFKDNAEADKNNGELTLKKLTKDHSGLYYFEINSKEQAQKFTLNVLEEVQQPELQLTPASDPNVAMYLECQYEATIIWKCTNKDTPGAGSLNGQKIGESIIFERTRNPDACCTCTLKNEVSEKTSLPMCERDIFPEESNAGLVAGILSALILILILICVFIALYLCWDSFHDDVHRKCGAVLCLGAMLGVLDHCRNVMKPPPADEHADMTTVYQEVNRNKENNGEGEHLNGPRNTYEEMNAPQQPGPTTALKHEEKAVAEG</sequence>
<keyword evidence="2" id="KW-0732">Signal</keyword>
<feature type="domain" description="Immunoglobulin" evidence="7">
    <location>
        <begin position="39"/>
        <end position="138"/>
    </location>
</feature>
<feature type="region of interest" description="Disordered" evidence="5">
    <location>
        <begin position="310"/>
        <end position="353"/>
    </location>
</feature>
<dbReference type="GO" id="GO:0046847">
    <property type="term" value="P:filopodium assembly"/>
    <property type="evidence" value="ECO:0007669"/>
    <property type="project" value="TreeGrafter"/>
</dbReference>
<dbReference type="GO" id="GO:0030424">
    <property type="term" value="C:axon"/>
    <property type="evidence" value="ECO:0007669"/>
    <property type="project" value="TreeGrafter"/>
</dbReference>
<evidence type="ECO:0000256" key="6">
    <source>
        <dbReference type="SAM" id="Phobius"/>
    </source>
</evidence>
<comment type="caution">
    <text evidence="8">The sequence shown here is derived from an EMBL/GenBank/DDBJ whole genome shotgun (WGS) entry which is preliminary data.</text>
</comment>
<organism evidence="8 9">
    <name type="scientific">Triplophysa rosa</name>
    <name type="common">Cave loach</name>
    <dbReference type="NCBI Taxonomy" id="992332"/>
    <lineage>
        <taxon>Eukaryota</taxon>
        <taxon>Metazoa</taxon>
        <taxon>Chordata</taxon>
        <taxon>Craniata</taxon>
        <taxon>Vertebrata</taxon>
        <taxon>Euteleostomi</taxon>
        <taxon>Actinopterygii</taxon>
        <taxon>Neopterygii</taxon>
        <taxon>Teleostei</taxon>
        <taxon>Ostariophysi</taxon>
        <taxon>Cypriniformes</taxon>
        <taxon>Nemacheilidae</taxon>
        <taxon>Triplophysa</taxon>
    </lineage>
</organism>
<dbReference type="GO" id="GO:1904891">
    <property type="term" value="P:positive regulation of excitatory synapse assembly"/>
    <property type="evidence" value="ECO:0007669"/>
    <property type="project" value="TreeGrafter"/>
</dbReference>
<dbReference type="Proteomes" id="UP001059041">
    <property type="component" value="Linkage Group LG4"/>
</dbReference>
<dbReference type="Gene3D" id="2.60.40.10">
    <property type="entry name" value="Immunoglobulins"/>
    <property type="match status" value="1"/>
</dbReference>
<evidence type="ECO:0000256" key="2">
    <source>
        <dbReference type="ARBA" id="ARBA00022729"/>
    </source>
</evidence>
<dbReference type="InterPro" id="IPR036179">
    <property type="entry name" value="Ig-like_dom_sf"/>
</dbReference>
<keyword evidence="3 6" id="KW-0472">Membrane</keyword>
<name>A0A9W8C8N2_TRIRA</name>
<evidence type="ECO:0000313" key="8">
    <source>
        <dbReference type="EMBL" id="KAI7811466.1"/>
    </source>
</evidence>
<evidence type="ECO:0000259" key="7">
    <source>
        <dbReference type="SMART" id="SM00409"/>
    </source>
</evidence>
<evidence type="ECO:0000313" key="9">
    <source>
        <dbReference type="Proteomes" id="UP001059041"/>
    </source>
</evidence>
<dbReference type="AlphaFoldDB" id="A0A9W8C8N2"/>
<protein>
    <recommendedName>
        <fullName evidence="7">Immunoglobulin domain-containing protein</fullName>
    </recommendedName>
</protein>
<dbReference type="EMBL" id="JAFHDT010000004">
    <property type="protein sequence ID" value="KAI7811466.1"/>
    <property type="molecule type" value="Genomic_DNA"/>
</dbReference>
<keyword evidence="6" id="KW-1133">Transmembrane helix</keyword>
<dbReference type="PANTHER" id="PTHR12080:SF93">
    <property type="entry name" value="V-SET AND TRANSMEMBRANE DOMAIN-CONTAINING PROTEIN 5"/>
    <property type="match status" value="1"/>
</dbReference>
<dbReference type="GO" id="GO:0005886">
    <property type="term" value="C:plasma membrane"/>
    <property type="evidence" value="ECO:0007669"/>
    <property type="project" value="TreeGrafter"/>
</dbReference>
<keyword evidence="6" id="KW-0812">Transmembrane</keyword>
<accession>A0A9W8C8N2</accession>
<dbReference type="SUPFAM" id="SSF48726">
    <property type="entry name" value="Immunoglobulin"/>
    <property type="match status" value="1"/>
</dbReference>
<dbReference type="GO" id="GO:0030425">
    <property type="term" value="C:dendrite"/>
    <property type="evidence" value="ECO:0007669"/>
    <property type="project" value="TreeGrafter"/>
</dbReference>
<feature type="compositionally biased region" description="Basic and acidic residues" evidence="5">
    <location>
        <begin position="343"/>
        <end position="353"/>
    </location>
</feature>
<evidence type="ECO:0000256" key="1">
    <source>
        <dbReference type="ARBA" id="ARBA00004370"/>
    </source>
</evidence>
<feature type="transmembrane region" description="Helical" evidence="6">
    <location>
        <begin position="234"/>
        <end position="259"/>
    </location>
</feature>
<reference evidence="8" key="1">
    <citation type="submission" date="2021-02" db="EMBL/GenBank/DDBJ databases">
        <title>Comparative genomics reveals that relaxation of natural selection precedes convergent phenotypic evolution of cavefish.</title>
        <authorList>
            <person name="Peng Z."/>
        </authorList>
    </citation>
    <scope>NUCLEOTIDE SEQUENCE</scope>
    <source>
        <tissue evidence="8">Muscle</tissue>
    </source>
</reference>
<keyword evidence="9" id="KW-1185">Reference proteome</keyword>
<keyword evidence="4" id="KW-0325">Glycoprotein</keyword>
<proteinExistence type="predicted"/>